<dbReference type="OrthoDB" id="3048770at2759"/>
<gene>
    <name evidence="1" type="ORF">K443DRAFT_683296</name>
</gene>
<evidence type="ECO:0000313" key="2">
    <source>
        <dbReference type="Proteomes" id="UP000054477"/>
    </source>
</evidence>
<dbReference type="EMBL" id="KN838767">
    <property type="protein sequence ID" value="KIJ95111.1"/>
    <property type="molecule type" value="Genomic_DNA"/>
</dbReference>
<protein>
    <submittedName>
        <fullName evidence="1">Uncharacterized protein</fullName>
    </submittedName>
</protein>
<organism evidence="1 2">
    <name type="scientific">Laccaria amethystina LaAM-08-1</name>
    <dbReference type="NCBI Taxonomy" id="1095629"/>
    <lineage>
        <taxon>Eukaryota</taxon>
        <taxon>Fungi</taxon>
        <taxon>Dikarya</taxon>
        <taxon>Basidiomycota</taxon>
        <taxon>Agaricomycotina</taxon>
        <taxon>Agaricomycetes</taxon>
        <taxon>Agaricomycetidae</taxon>
        <taxon>Agaricales</taxon>
        <taxon>Agaricineae</taxon>
        <taxon>Hydnangiaceae</taxon>
        <taxon>Laccaria</taxon>
    </lineage>
</organism>
<dbReference type="Proteomes" id="UP000054477">
    <property type="component" value="Unassembled WGS sequence"/>
</dbReference>
<reference evidence="2" key="2">
    <citation type="submission" date="2015-01" db="EMBL/GenBank/DDBJ databases">
        <title>Evolutionary Origins and Diversification of the Mycorrhizal Mutualists.</title>
        <authorList>
            <consortium name="DOE Joint Genome Institute"/>
            <consortium name="Mycorrhizal Genomics Consortium"/>
            <person name="Kohler A."/>
            <person name="Kuo A."/>
            <person name="Nagy L.G."/>
            <person name="Floudas D."/>
            <person name="Copeland A."/>
            <person name="Barry K.W."/>
            <person name="Cichocki N."/>
            <person name="Veneault-Fourrey C."/>
            <person name="LaButti K."/>
            <person name="Lindquist E.A."/>
            <person name="Lipzen A."/>
            <person name="Lundell T."/>
            <person name="Morin E."/>
            <person name="Murat C."/>
            <person name="Riley R."/>
            <person name="Ohm R."/>
            <person name="Sun H."/>
            <person name="Tunlid A."/>
            <person name="Henrissat B."/>
            <person name="Grigoriev I.V."/>
            <person name="Hibbett D.S."/>
            <person name="Martin F."/>
        </authorList>
    </citation>
    <scope>NUCLEOTIDE SEQUENCE [LARGE SCALE GENOMIC DNA]</scope>
    <source>
        <strain evidence="2">LaAM-08-1</strain>
    </source>
</reference>
<sequence length="70" mass="7502">MRAVTDIYEHPDLTSSEVWGSDQTCSDKTRVFSVLGALSLAAAASSVAVYQYSGVVTKSIQGSHLLRNLL</sequence>
<reference evidence="1 2" key="1">
    <citation type="submission" date="2014-04" db="EMBL/GenBank/DDBJ databases">
        <authorList>
            <consortium name="DOE Joint Genome Institute"/>
            <person name="Kuo A."/>
            <person name="Kohler A."/>
            <person name="Nagy L.G."/>
            <person name="Floudas D."/>
            <person name="Copeland A."/>
            <person name="Barry K.W."/>
            <person name="Cichocki N."/>
            <person name="Veneault-Fourrey C."/>
            <person name="LaButti K."/>
            <person name="Lindquist E.A."/>
            <person name="Lipzen A."/>
            <person name="Lundell T."/>
            <person name="Morin E."/>
            <person name="Murat C."/>
            <person name="Sun H."/>
            <person name="Tunlid A."/>
            <person name="Henrissat B."/>
            <person name="Grigoriev I.V."/>
            <person name="Hibbett D.S."/>
            <person name="Martin F."/>
            <person name="Nordberg H.P."/>
            <person name="Cantor M.N."/>
            <person name="Hua S.X."/>
        </authorList>
    </citation>
    <scope>NUCLEOTIDE SEQUENCE [LARGE SCALE GENOMIC DNA]</scope>
    <source>
        <strain evidence="1 2">LaAM-08-1</strain>
    </source>
</reference>
<proteinExistence type="predicted"/>
<name>A0A0C9XBJ2_9AGAR</name>
<accession>A0A0C9XBJ2</accession>
<evidence type="ECO:0000313" key="1">
    <source>
        <dbReference type="EMBL" id="KIJ95111.1"/>
    </source>
</evidence>
<keyword evidence="2" id="KW-1185">Reference proteome</keyword>
<dbReference type="AlphaFoldDB" id="A0A0C9XBJ2"/>
<dbReference type="HOGENOM" id="CLU_2758150_0_0_1"/>